<dbReference type="PANTHER" id="PTHR21462:SF2">
    <property type="entry name" value="CELL SURFACE GLYCOPROTEIN CD200 RECEPTOR 2"/>
    <property type="match status" value="1"/>
</dbReference>
<dbReference type="Proteomes" id="UP000261500">
    <property type="component" value="Unplaced"/>
</dbReference>
<dbReference type="PROSITE" id="PS50835">
    <property type="entry name" value="IG_LIKE"/>
    <property type="match status" value="2"/>
</dbReference>
<feature type="signal peptide" evidence="10">
    <location>
        <begin position="1"/>
        <end position="29"/>
    </location>
</feature>
<feature type="transmembrane region" description="Helical" evidence="9">
    <location>
        <begin position="244"/>
        <end position="266"/>
    </location>
</feature>
<keyword evidence="3 9" id="KW-0812">Transmembrane</keyword>
<organism evidence="12 13">
    <name type="scientific">Poecilia latipinna</name>
    <name type="common">sailfin molly</name>
    <dbReference type="NCBI Taxonomy" id="48699"/>
    <lineage>
        <taxon>Eukaryota</taxon>
        <taxon>Metazoa</taxon>
        <taxon>Chordata</taxon>
        <taxon>Craniata</taxon>
        <taxon>Vertebrata</taxon>
        <taxon>Euteleostomi</taxon>
        <taxon>Actinopterygii</taxon>
        <taxon>Neopterygii</taxon>
        <taxon>Teleostei</taxon>
        <taxon>Neoteleostei</taxon>
        <taxon>Acanthomorphata</taxon>
        <taxon>Ovalentaria</taxon>
        <taxon>Atherinomorphae</taxon>
        <taxon>Cyprinodontiformes</taxon>
        <taxon>Poeciliidae</taxon>
        <taxon>Poeciliinae</taxon>
        <taxon>Poecilia</taxon>
    </lineage>
</organism>
<evidence type="ECO:0000256" key="3">
    <source>
        <dbReference type="ARBA" id="ARBA00022692"/>
    </source>
</evidence>
<dbReference type="SUPFAM" id="SSF48726">
    <property type="entry name" value="Immunoglobulin"/>
    <property type="match status" value="2"/>
</dbReference>
<dbReference type="GO" id="GO:0016020">
    <property type="term" value="C:membrane"/>
    <property type="evidence" value="ECO:0007669"/>
    <property type="project" value="UniProtKB-SubCell"/>
</dbReference>
<accession>A0A3B3VZP0</accession>
<evidence type="ECO:0000256" key="5">
    <source>
        <dbReference type="ARBA" id="ARBA00023136"/>
    </source>
</evidence>
<name>A0A3B3VZP0_9TELE</name>
<dbReference type="InterPro" id="IPR013162">
    <property type="entry name" value="CD80_C2-set"/>
</dbReference>
<evidence type="ECO:0000256" key="9">
    <source>
        <dbReference type="SAM" id="Phobius"/>
    </source>
</evidence>
<evidence type="ECO:0000256" key="6">
    <source>
        <dbReference type="ARBA" id="ARBA00023157"/>
    </source>
</evidence>
<keyword evidence="10" id="KW-0732">Signal</keyword>
<comment type="subcellular location">
    <subcellularLocation>
        <location evidence="1">Membrane</location>
        <topology evidence="1">Single-pass membrane protein</topology>
    </subcellularLocation>
</comment>
<keyword evidence="13" id="KW-1185">Reference proteome</keyword>
<dbReference type="GO" id="GO:0038023">
    <property type="term" value="F:signaling receptor activity"/>
    <property type="evidence" value="ECO:0007669"/>
    <property type="project" value="InterPro"/>
</dbReference>
<reference evidence="12" key="2">
    <citation type="submission" date="2025-09" db="UniProtKB">
        <authorList>
            <consortium name="Ensembl"/>
        </authorList>
    </citation>
    <scope>IDENTIFICATION</scope>
</reference>
<evidence type="ECO:0000313" key="12">
    <source>
        <dbReference type="Ensembl" id="ENSPLAP00000030367.1"/>
    </source>
</evidence>
<proteinExistence type="inferred from homology"/>
<dbReference type="InterPro" id="IPR013783">
    <property type="entry name" value="Ig-like_fold"/>
</dbReference>
<reference evidence="12" key="1">
    <citation type="submission" date="2025-08" db="UniProtKB">
        <authorList>
            <consortium name="Ensembl"/>
        </authorList>
    </citation>
    <scope>IDENTIFICATION</scope>
</reference>
<dbReference type="GO" id="GO:0009986">
    <property type="term" value="C:cell surface"/>
    <property type="evidence" value="ECO:0007669"/>
    <property type="project" value="UniProtKB-ARBA"/>
</dbReference>
<dbReference type="STRING" id="48699.ENSPLAP00000030367"/>
<dbReference type="AlphaFoldDB" id="A0A3B3VZP0"/>
<dbReference type="PANTHER" id="PTHR21462">
    <property type="entry name" value="CELL SURFACE GLYCOPROTEIN OX2 RECEPTOR PRECURSOR"/>
    <property type="match status" value="1"/>
</dbReference>
<keyword evidence="8" id="KW-0325">Glycoprotein</keyword>
<dbReference type="Pfam" id="PF08205">
    <property type="entry name" value="C2-set_2"/>
    <property type="match status" value="1"/>
</dbReference>
<keyword evidence="5 9" id="KW-0472">Membrane</keyword>
<keyword evidence="4 9" id="KW-1133">Transmembrane helix</keyword>
<keyword evidence="7" id="KW-0675">Receptor</keyword>
<evidence type="ECO:0000256" key="8">
    <source>
        <dbReference type="ARBA" id="ARBA00023180"/>
    </source>
</evidence>
<sequence>MFAEKRNRRSDMMWIYILIFLLTGSRGMAQGTTNSNIIVNTTTSPLKVYVNRNEAFNLGSDARLICSNKIWTKAVFVIWDIELKHKTCKISFNHEGQSSNSCNDGKSLQNSTDQSFLHIPNFSVNDVGVYKCESTYTGGNENYNITVGVTAPPVVSAWLERRGNKMVAVCRAERGIPAANISWSVTGNQSVTQQNNPDGVVTVESQLEVPEDIDRENLTCIVRHQLWERERTLVPDFLPEGISIFYFIPVFGIIFILVAGFSIYALKKEILLRQCQPTDSPKLPPVSTLSPLISVAVNVFFLYFAQLFICVYCFLLKQTEDVEEVEPYASYVQRVNSIYN</sequence>
<dbReference type="GO" id="GO:0150077">
    <property type="term" value="P:regulation of neuroinflammatory response"/>
    <property type="evidence" value="ECO:0007669"/>
    <property type="project" value="InterPro"/>
</dbReference>
<feature type="domain" description="Ig-like" evidence="11">
    <location>
        <begin position="152"/>
        <end position="234"/>
    </location>
</feature>
<evidence type="ECO:0000259" key="11">
    <source>
        <dbReference type="PROSITE" id="PS50835"/>
    </source>
</evidence>
<feature type="domain" description="Ig-like" evidence="11">
    <location>
        <begin position="45"/>
        <end position="146"/>
    </location>
</feature>
<evidence type="ECO:0000256" key="4">
    <source>
        <dbReference type="ARBA" id="ARBA00022989"/>
    </source>
</evidence>
<feature type="chain" id="PRO_5017270917" evidence="10">
    <location>
        <begin position="30"/>
        <end position="340"/>
    </location>
</feature>
<protein>
    <submittedName>
        <fullName evidence="12">Cell surface glycoprotein CD200 receptor 1-like</fullName>
    </submittedName>
</protein>
<comment type="similarity">
    <text evidence="2">Belongs to the CD200R family.</text>
</comment>
<evidence type="ECO:0000256" key="2">
    <source>
        <dbReference type="ARBA" id="ARBA00008215"/>
    </source>
</evidence>
<dbReference type="InterPro" id="IPR007110">
    <property type="entry name" value="Ig-like_dom"/>
</dbReference>
<evidence type="ECO:0000313" key="13">
    <source>
        <dbReference type="Proteomes" id="UP000261500"/>
    </source>
</evidence>
<evidence type="ECO:0000256" key="7">
    <source>
        <dbReference type="ARBA" id="ARBA00023170"/>
    </source>
</evidence>
<keyword evidence="6" id="KW-1015">Disulfide bond</keyword>
<dbReference type="GeneTree" id="ENSGT00730000112894"/>
<dbReference type="Ensembl" id="ENSPLAT00000026265.1">
    <property type="protein sequence ID" value="ENSPLAP00000030367.1"/>
    <property type="gene ID" value="ENSPLAG00000021385.1"/>
</dbReference>
<dbReference type="InterPro" id="IPR036179">
    <property type="entry name" value="Ig-like_dom_sf"/>
</dbReference>
<feature type="transmembrane region" description="Helical" evidence="9">
    <location>
        <begin position="286"/>
        <end position="309"/>
    </location>
</feature>
<evidence type="ECO:0000256" key="1">
    <source>
        <dbReference type="ARBA" id="ARBA00004167"/>
    </source>
</evidence>
<evidence type="ECO:0000256" key="10">
    <source>
        <dbReference type="SAM" id="SignalP"/>
    </source>
</evidence>
<dbReference type="InterPro" id="IPR040012">
    <property type="entry name" value="CD200R"/>
</dbReference>
<dbReference type="Gene3D" id="2.60.40.10">
    <property type="entry name" value="Immunoglobulins"/>
    <property type="match status" value="2"/>
</dbReference>